<dbReference type="InterPro" id="IPR020616">
    <property type="entry name" value="Thiolase_N"/>
</dbReference>
<comment type="similarity">
    <text evidence="1 6">Belongs to the thiolase-like superfamily. Thiolase family.</text>
</comment>
<gene>
    <name evidence="9" type="ORF">ACFPOH_10205</name>
</gene>
<dbReference type="PANTHER" id="PTHR18919">
    <property type="entry name" value="ACETYL-COA C-ACYLTRANSFERASE"/>
    <property type="match status" value="1"/>
</dbReference>
<dbReference type="PROSITE" id="PS00099">
    <property type="entry name" value="THIOLASE_3"/>
    <property type="match status" value="1"/>
</dbReference>
<evidence type="ECO:0000256" key="1">
    <source>
        <dbReference type="ARBA" id="ARBA00010982"/>
    </source>
</evidence>
<dbReference type="InterPro" id="IPR016039">
    <property type="entry name" value="Thiolase-like"/>
</dbReference>
<dbReference type="InterPro" id="IPR020615">
    <property type="entry name" value="Thiolase_acyl_enz_int_AS"/>
</dbReference>
<keyword evidence="3 6" id="KW-0808">Transferase</keyword>
<evidence type="ECO:0000259" key="7">
    <source>
        <dbReference type="Pfam" id="PF00108"/>
    </source>
</evidence>
<dbReference type="GO" id="GO:0003985">
    <property type="term" value="F:acetyl-CoA C-acetyltransferase activity"/>
    <property type="evidence" value="ECO:0007669"/>
    <property type="project" value="UniProtKB-EC"/>
</dbReference>
<dbReference type="InterPro" id="IPR020610">
    <property type="entry name" value="Thiolase_AS"/>
</dbReference>
<dbReference type="PANTHER" id="PTHR18919:SF107">
    <property type="entry name" value="ACETYL-COA ACETYLTRANSFERASE, CYTOSOLIC"/>
    <property type="match status" value="1"/>
</dbReference>
<dbReference type="SUPFAM" id="SSF53901">
    <property type="entry name" value="Thiolase-like"/>
    <property type="match status" value="2"/>
</dbReference>
<organism evidence="9 10">
    <name type="scientific">Ureibacillus suwonensis</name>
    <dbReference type="NCBI Taxonomy" id="313007"/>
    <lineage>
        <taxon>Bacteria</taxon>
        <taxon>Bacillati</taxon>
        <taxon>Bacillota</taxon>
        <taxon>Bacilli</taxon>
        <taxon>Bacillales</taxon>
        <taxon>Caryophanaceae</taxon>
        <taxon>Ureibacillus</taxon>
    </lineage>
</organism>
<keyword evidence="4 6" id="KW-0012">Acyltransferase</keyword>
<protein>
    <recommendedName>
        <fullName evidence="2">acetyl-CoA C-acetyltransferase</fullName>
        <ecNumber evidence="2">2.3.1.9</ecNumber>
    </recommendedName>
    <alternativeName>
        <fullName evidence="5">Acetoacetyl-CoA thiolase</fullName>
    </alternativeName>
</protein>
<feature type="domain" description="Thiolase C-terminal" evidence="8">
    <location>
        <begin position="271"/>
        <end position="392"/>
    </location>
</feature>
<name>A0ABW0RGX4_9BACL</name>
<dbReference type="RefSeq" id="WP_390309547.1">
    <property type="nucleotide sequence ID" value="NZ_JBHSNQ010000082.1"/>
</dbReference>
<reference evidence="10" key="1">
    <citation type="journal article" date="2019" name="Int. J. Syst. Evol. Microbiol.">
        <title>The Global Catalogue of Microorganisms (GCM) 10K type strain sequencing project: providing services to taxonomists for standard genome sequencing and annotation.</title>
        <authorList>
            <consortium name="The Broad Institute Genomics Platform"/>
            <consortium name="The Broad Institute Genome Sequencing Center for Infectious Disease"/>
            <person name="Wu L."/>
            <person name="Ma J."/>
        </authorList>
    </citation>
    <scope>NUCLEOTIDE SEQUENCE [LARGE SCALE GENOMIC DNA]</scope>
    <source>
        <strain evidence="10">CCUG 56331</strain>
    </source>
</reference>
<dbReference type="Gene3D" id="3.40.47.10">
    <property type="match status" value="2"/>
</dbReference>
<dbReference type="PROSITE" id="PS00098">
    <property type="entry name" value="THIOLASE_1"/>
    <property type="match status" value="1"/>
</dbReference>
<feature type="domain" description="Thiolase N-terminal" evidence="7">
    <location>
        <begin position="4"/>
        <end position="262"/>
    </location>
</feature>
<dbReference type="EC" id="2.3.1.9" evidence="2"/>
<comment type="caution">
    <text evidence="9">The sequence shown here is derived from an EMBL/GenBank/DDBJ whole genome shotgun (WGS) entry which is preliminary data.</text>
</comment>
<dbReference type="CDD" id="cd00751">
    <property type="entry name" value="thiolase"/>
    <property type="match status" value="1"/>
</dbReference>
<evidence type="ECO:0000256" key="6">
    <source>
        <dbReference type="RuleBase" id="RU003557"/>
    </source>
</evidence>
<evidence type="ECO:0000256" key="4">
    <source>
        <dbReference type="ARBA" id="ARBA00023315"/>
    </source>
</evidence>
<dbReference type="Proteomes" id="UP001595978">
    <property type="component" value="Unassembled WGS sequence"/>
</dbReference>
<accession>A0ABW0RGX4</accession>
<dbReference type="InterPro" id="IPR020617">
    <property type="entry name" value="Thiolase_C"/>
</dbReference>
<evidence type="ECO:0000259" key="8">
    <source>
        <dbReference type="Pfam" id="PF02803"/>
    </source>
</evidence>
<dbReference type="NCBIfam" id="TIGR01930">
    <property type="entry name" value="AcCoA-C-Actrans"/>
    <property type="match status" value="1"/>
</dbReference>
<dbReference type="Pfam" id="PF00108">
    <property type="entry name" value="Thiolase_N"/>
    <property type="match status" value="1"/>
</dbReference>
<sequence length="393" mass="41732">MSNVYLVNGARTAFTAYGGSFVNTGAVTLGAVTAKEAMKRAKVSPEQIDHVIYGNVIATSTNAAYLARHIGLHAGVPKEVPAITLNRLCGSGLQSIITAAQNILLGEGDFILAGGAENMSQSPFSNFDVRFKGMKSGNLQFADMLQATLFDEYTGTGMGITAENLAEQYQISREEQDQFALLSQQRAARARENGIFKEEIVPVNIQTRKEELAIKEDEHIKENTTLDALSRLKPVFKKDGTVTAGNASGINDGAASVIVASEKAVEKNGLSPLARIVSWGIKGVDPSIMGIGPVPAIKQALERANLTLEDIDLIEINEAFAAQYLAVEKELGLNREIVNVNGGAIALGHPVGASGTRLALTCAYELKRRGGKYGLVSLCIGGGQGIAMVIERV</sequence>
<dbReference type="Pfam" id="PF02803">
    <property type="entry name" value="Thiolase_C"/>
    <property type="match status" value="1"/>
</dbReference>
<evidence type="ECO:0000313" key="9">
    <source>
        <dbReference type="EMBL" id="MFC5542137.1"/>
    </source>
</evidence>
<evidence type="ECO:0000313" key="10">
    <source>
        <dbReference type="Proteomes" id="UP001595978"/>
    </source>
</evidence>
<dbReference type="EMBL" id="JBHSNQ010000082">
    <property type="protein sequence ID" value="MFC5542137.1"/>
    <property type="molecule type" value="Genomic_DNA"/>
</dbReference>
<evidence type="ECO:0000256" key="5">
    <source>
        <dbReference type="ARBA" id="ARBA00030755"/>
    </source>
</evidence>
<dbReference type="PROSITE" id="PS00737">
    <property type="entry name" value="THIOLASE_2"/>
    <property type="match status" value="1"/>
</dbReference>
<proteinExistence type="inferred from homology"/>
<dbReference type="PIRSF" id="PIRSF000429">
    <property type="entry name" value="Ac-CoA_Ac_transf"/>
    <property type="match status" value="1"/>
</dbReference>
<evidence type="ECO:0000256" key="3">
    <source>
        <dbReference type="ARBA" id="ARBA00022679"/>
    </source>
</evidence>
<evidence type="ECO:0000256" key="2">
    <source>
        <dbReference type="ARBA" id="ARBA00012705"/>
    </source>
</evidence>
<dbReference type="InterPro" id="IPR020613">
    <property type="entry name" value="Thiolase_CS"/>
</dbReference>
<dbReference type="InterPro" id="IPR002155">
    <property type="entry name" value="Thiolase"/>
</dbReference>
<keyword evidence="10" id="KW-1185">Reference proteome</keyword>